<dbReference type="InterPro" id="IPR051385">
    <property type="entry name" value="Ceramide-binding_SVF1"/>
</dbReference>
<organism evidence="6 7">
    <name type="scientific">Cephalotrichum gorgonifer</name>
    <dbReference type="NCBI Taxonomy" id="2041049"/>
    <lineage>
        <taxon>Eukaryota</taxon>
        <taxon>Fungi</taxon>
        <taxon>Dikarya</taxon>
        <taxon>Ascomycota</taxon>
        <taxon>Pezizomycotina</taxon>
        <taxon>Sordariomycetes</taxon>
        <taxon>Hypocreomycetidae</taxon>
        <taxon>Microascales</taxon>
        <taxon>Microascaceae</taxon>
        <taxon>Cephalotrichum</taxon>
    </lineage>
</organism>
<evidence type="ECO:0000256" key="1">
    <source>
        <dbReference type="ARBA" id="ARBA00004496"/>
    </source>
</evidence>
<evidence type="ECO:0000259" key="4">
    <source>
        <dbReference type="Pfam" id="PF08622"/>
    </source>
</evidence>
<dbReference type="Proteomes" id="UP001187682">
    <property type="component" value="Unassembled WGS sequence"/>
</dbReference>
<dbReference type="Pfam" id="PF08622">
    <property type="entry name" value="Svf1"/>
    <property type="match status" value="1"/>
</dbReference>
<accession>A0AAE8SSQ1</accession>
<dbReference type="EMBL" id="ONZQ02000003">
    <property type="protein sequence ID" value="SPN99634.1"/>
    <property type="molecule type" value="Genomic_DNA"/>
</dbReference>
<name>A0AAE8SSQ1_9PEZI</name>
<dbReference type="GO" id="GO:0005737">
    <property type="term" value="C:cytoplasm"/>
    <property type="evidence" value="ECO:0007669"/>
    <property type="project" value="UniProtKB-SubCell"/>
</dbReference>
<dbReference type="PANTHER" id="PTHR47107:SF1">
    <property type="entry name" value="CERAMIDE-BINDING PROTEIN SVF1-RELATED"/>
    <property type="match status" value="1"/>
</dbReference>
<feature type="domain" description="Svf1-like N-terminal" evidence="4">
    <location>
        <begin position="55"/>
        <end position="213"/>
    </location>
</feature>
<dbReference type="InterPro" id="IPR033394">
    <property type="entry name" value="Svf1-like_C"/>
</dbReference>
<dbReference type="InterPro" id="IPR023374">
    <property type="entry name" value="AttH-like_dom_sf"/>
</dbReference>
<evidence type="ECO:0000259" key="5">
    <source>
        <dbReference type="Pfam" id="PF17187"/>
    </source>
</evidence>
<keyword evidence="3" id="KW-0963">Cytoplasm</keyword>
<dbReference type="GO" id="GO:0006979">
    <property type="term" value="P:response to oxidative stress"/>
    <property type="evidence" value="ECO:0007669"/>
    <property type="project" value="InterPro"/>
</dbReference>
<comment type="subcellular location">
    <subcellularLocation>
        <location evidence="1">Cytoplasm</location>
    </subcellularLocation>
</comment>
<dbReference type="AlphaFoldDB" id="A0AAE8SSQ1"/>
<gene>
    <name evidence="6" type="ORF">DNG_02486</name>
</gene>
<protein>
    <submittedName>
        <fullName evidence="6">Probable Survival factor 1</fullName>
    </submittedName>
</protein>
<evidence type="ECO:0000313" key="6">
    <source>
        <dbReference type="EMBL" id="SPN99634.1"/>
    </source>
</evidence>
<dbReference type="InterPro" id="IPR013931">
    <property type="entry name" value="Svf1-like_N"/>
</dbReference>
<evidence type="ECO:0000313" key="7">
    <source>
        <dbReference type="Proteomes" id="UP001187682"/>
    </source>
</evidence>
<comment type="caution">
    <text evidence="6">The sequence shown here is derived from an EMBL/GenBank/DDBJ whole genome shotgun (WGS) entry which is preliminary data.</text>
</comment>
<evidence type="ECO:0000256" key="3">
    <source>
        <dbReference type="ARBA" id="ARBA00022490"/>
    </source>
</evidence>
<dbReference type="SUPFAM" id="SSF159245">
    <property type="entry name" value="AttH-like"/>
    <property type="match status" value="1"/>
</dbReference>
<dbReference type="Gene3D" id="2.40.370.10">
    <property type="entry name" value="AttH-like domain"/>
    <property type="match status" value="1"/>
</dbReference>
<dbReference type="PANTHER" id="PTHR47107">
    <property type="entry name" value="SVF1-LIKE PROTEIN YDR222W-RELATED"/>
    <property type="match status" value="1"/>
</dbReference>
<sequence length="380" mass="41493">MFNWAKQQLANVAGTQEPIYGASAIKSVAQETAETPYTELTRDDFKWTGMDSTSVETQTFYFMAKGGDLGVAQVIYSNVAGIHITCQFTAKIFSRDPAKPHLWSSTMLENAEFSEDKTSFYADSCAVELSEDGTSYTIKSLVDEKCVVNLKVTRTSPGLHAGKTGRSLFGTDPEKPWGSMRHAFWPRCVAEGTMTTPDGAIDFEGRAFYVHALMGMKPHHAAAKWNFANFQGDDYTAMIMEFTTPPSYGSTKVTIGAIAKDGEVVVANCDSTAVHVKVEGDELNDWPVPSEIKYTWSGKTKDGKDLEATLEAVVGQSSDRVDVMAEVPGFVKAIVATAAGTKPYVYQYNPSNKQTLKIKTGEEETTEAGKLFAEATFISK</sequence>
<evidence type="ECO:0000256" key="2">
    <source>
        <dbReference type="ARBA" id="ARBA00009069"/>
    </source>
</evidence>
<keyword evidence="7" id="KW-1185">Reference proteome</keyword>
<comment type="similarity">
    <text evidence="2">Belongs to the SVF1 family.</text>
</comment>
<dbReference type="Pfam" id="PF17187">
    <property type="entry name" value="Svf1_C"/>
    <property type="match status" value="1"/>
</dbReference>
<proteinExistence type="inferred from homology"/>
<feature type="domain" description="Svf1-like C-terminal" evidence="5">
    <location>
        <begin position="216"/>
        <end position="379"/>
    </location>
</feature>
<reference evidence="6" key="1">
    <citation type="submission" date="2018-03" db="EMBL/GenBank/DDBJ databases">
        <authorList>
            <person name="Guldener U."/>
        </authorList>
    </citation>
    <scope>NUCLEOTIDE SEQUENCE</scope>
</reference>